<comment type="caution">
    <text evidence="2">The sequence shown here is derived from an EMBL/GenBank/DDBJ whole genome shotgun (WGS) entry which is preliminary data.</text>
</comment>
<evidence type="ECO:0000313" key="2">
    <source>
        <dbReference type="EMBL" id="KAK2096952.1"/>
    </source>
</evidence>
<dbReference type="EMBL" id="JASSZA010000012">
    <property type="protein sequence ID" value="KAK2096952.1"/>
    <property type="molecule type" value="Genomic_DNA"/>
</dbReference>
<feature type="non-terminal residue" evidence="2">
    <location>
        <position position="100"/>
    </location>
</feature>
<accession>A0ABQ9UL34</accession>
<feature type="compositionally biased region" description="Basic and acidic residues" evidence="1">
    <location>
        <begin position="10"/>
        <end position="27"/>
    </location>
</feature>
<feature type="compositionally biased region" description="Low complexity" evidence="1">
    <location>
        <begin position="71"/>
        <end position="89"/>
    </location>
</feature>
<sequence>GVQPCAAPGERGERARAPSQAERRGEGEALLGQSRHPRSPRTPSLPAPEALRRSLDRCPLSPRASGPSSNRPPGGRALPLPLLYAPARPSGLPWRPQESG</sequence>
<feature type="region of interest" description="Disordered" evidence="1">
    <location>
        <begin position="1"/>
        <end position="100"/>
    </location>
</feature>
<name>A0ABQ9UL34_SAGOE</name>
<keyword evidence="3" id="KW-1185">Reference proteome</keyword>
<feature type="non-terminal residue" evidence="2">
    <location>
        <position position="1"/>
    </location>
</feature>
<evidence type="ECO:0000313" key="3">
    <source>
        <dbReference type="Proteomes" id="UP001266305"/>
    </source>
</evidence>
<proteinExistence type="predicted"/>
<organism evidence="2 3">
    <name type="scientific">Saguinus oedipus</name>
    <name type="common">Cotton-top tamarin</name>
    <name type="synonym">Oedipomidas oedipus</name>
    <dbReference type="NCBI Taxonomy" id="9490"/>
    <lineage>
        <taxon>Eukaryota</taxon>
        <taxon>Metazoa</taxon>
        <taxon>Chordata</taxon>
        <taxon>Craniata</taxon>
        <taxon>Vertebrata</taxon>
        <taxon>Euteleostomi</taxon>
        <taxon>Mammalia</taxon>
        <taxon>Eutheria</taxon>
        <taxon>Euarchontoglires</taxon>
        <taxon>Primates</taxon>
        <taxon>Haplorrhini</taxon>
        <taxon>Platyrrhini</taxon>
        <taxon>Cebidae</taxon>
        <taxon>Callitrichinae</taxon>
        <taxon>Saguinus</taxon>
    </lineage>
</organism>
<evidence type="ECO:0000256" key="1">
    <source>
        <dbReference type="SAM" id="MobiDB-lite"/>
    </source>
</evidence>
<dbReference type="Proteomes" id="UP001266305">
    <property type="component" value="Unassembled WGS sequence"/>
</dbReference>
<reference evidence="2 3" key="1">
    <citation type="submission" date="2023-05" db="EMBL/GenBank/DDBJ databases">
        <title>B98-5 Cell Line De Novo Hybrid Assembly: An Optical Mapping Approach.</title>
        <authorList>
            <person name="Kananen K."/>
            <person name="Auerbach J.A."/>
            <person name="Kautto E."/>
            <person name="Blachly J.S."/>
        </authorList>
    </citation>
    <scope>NUCLEOTIDE SEQUENCE [LARGE SCALE GENOMIC DNA]</scope>
    <source>
        <strain evidence="2">B95-8</strain>
        <tissue evidence="2">Cell line</tissue>
    </source>
</reference>
<gene>
    <name evidence="2" type="ORF">P7K49_025986</name>
</gene>
<protein>
    <submittedName>
        <fullName evidence="2">Uncharacterized protein</fullName>
    </submittedName>
</protein>